<accession>A0ABM1SFY7</accession>
<dbReference type="Proteomes" id="UP000694941">
    <property type="component" value="Unplaced"/>
</dbReference>
<protein>
    <submittedName>
        <fullName evidence="2">Uncharacterized protein LOC111085935</fullName>
    </submittedName>
</protein>
<reference evidence="2" key="1">
    <citation type="submission" date="2025-08" db="UniProtKB">
        <authorList>
            <consortium name="RefSeq"/>
        </authorList>
    </citation>
    <scope>IDENTIFICATION</scope>
    <source>
        <tissue evidence="2">Muscle</tissue>
    </source>
</reference>
<evidence type="ECO:0000313" key="2">
    <source>
        <dbReference type="RefSeq" id="XP_022242542.1"/>
    </source>
</evidence>
<dbReference type="RefSeq" id="XP_022242542.1">
    <property type="nucleotide sequence ID" value="XM_022386834.1"/>
</dbReference>
<name>A0ABM1SFY7_LIMPO</name>
<proteinExistence type="predicted"/>
<dbReference type="GeneID" id="111085935"/>
<evidence type="ECO:0000313" key="1">
    <source>
        <dbReference type="Proteomes" id="UP000694941"/>
    </source>
</evidence>
<sequence>MIYFILSGECRYVREIEFLSSKDQNEQEQLHKVASAGKVNIHYRAPSTEVKSNVLEAPSDERVSYRQSCGKLKKALVQICVLSVGNYFAVGENLKKTYIIAKNSVRCFLIPIHLMRKPRYKPLLQKLRITLENQLPSVQEIVEKCIENDRWRHYRRKVILEVVSNQRAKNLNERKEK</sequence>
<keyword evidence="1" id="KW-1185">Reference proteome</keyword>
<organism evidence="1 2">
    <name type="scientific">Limulus polyphemus</name>
    <name type="common">Atlantic horseshoe crab</name>
    <dbReference type="NCBI Taxonomy" id="6850"/>
    <lineage>
        <taxon>Eukaryota</taxon>
        <taxon>Metazoa</taxon>
        <taxon>Ecdysozoa</taxon>
        <taxon>Arthropoda</taxon>
        <taxon>Chelicerata</taxon>
        <taxon>Merostomata</taxon>
        <taxon>Xiphosura</taxon>
        <taxon>Limulidae</taxon>
        <taxon>Limulus</taxon>
    </lineage>
</organism>
<gene>
    <name evidence="2" type="primary">LOC111085935</name>
</gene>